<reference evidence="2" key="1">
    <citation type="journal article" date="2014" name="Int. J. Syst. Evol. Microbiol.">
        <title>Complete genome sequence of Corynebacterium casei LMG S-19264T (=DSM 44701T), isolated from a smear-ripened cheese.</title>
        <authorList>
            <consortium name="US DOE Joint Genome Institute (JGI-PGF)"/>
            <person name="Walter F."/>
            <person name="Albersmeier A."/>
            <person name="Kalinowski J."/>
            <person name="Ruckert C."/>
        </authorList>
    </citation>
    <scope>NUCLEOTIDE SEQUENCE</scope>
    <source>
        <strain evidence="2">JCM 14719</strain>
    </source>
</reference>
<reference evidence="2" key="2">
    <citation type="submission" date="2020-09" db="EMBL/GenBank/DDBJ databases">
        <authorList>
            <person name="Sun Q."/>
            <person name="Ohkuma M."/>
        </authorList>
    </citation>
    <scope>NUCLEOTIDE SEQUENCE</scope>
    <source>
        <strain evidence="2">JCM 14719</strain>
    </source>
</reference>
<evidence type="ECO:0000313" key="3">
    <source>
        <dbReference type="Proteomes" id="UP000637720"/>
    </source>
</evidence>
<feature type="transmembrane region" description="Helical" evidence="1">
    <location>
        <begin position="167"/>
        <end position="184"/>
    </location>
</feature>
<dbReference type="AlphaFoldDB" id="A0A8J3BC26"/>
<evidence type="ECO:0008006" key="4">
    <source>
        <dbReference type="Google" id="ProtNLM"/>
    </source>
</evidence>
<dbReference type="Proteomes" id="UP000637720">
    <property type="component" value="Unassembled WGS sequence"/>
</dbReference>
<sequence>MKVKIWWLHPVWYVLGTSCLIIIALVTSDEMYYSAWGTPKWIDFDTAIMSISTLLMFTLGLLLALGIKTRKKPQWLLFNPDKFLIIVARVLLILILIGYSAWFYAAYSRGFSISLAEGVLKGEKGIIYSLKQEYFRTIPGLTSLVQFGPCYIVLAVYIGVRQGWAKVCKGLLIVLGLTILRAFFFSERLALIELFIPGLVVYVRLLTNRPKWVSLLPLGIVAIVIGLFSSFEYFRSWVNAYTFYMDSYGEFVYQRLIGYYLTAINNGILLTKSIPDGLDLPYFTFEWFWRFPVLKQIFSYTDIANVDISELYDSLLFLYANPEFNNPSGILLPIVDFGIFGGLFVWVLLGFITGILYKWFTEGSIFGLFIYPIWFIGLLELPRILYWTSSRSFPTFIALLVVLFLLTVGRQKATFSTRDNSKMINKSNANLYA</sequence>
<feature type="transmembrane region" description="Helical" evidence="1">
    <location>
        <begin position="83"/>
        <end position="105"/>
    </location>
</feature>
<dbReference type="EMBL" id="BMOF01000009">
    <property type="protein sequence ID" value="GGJ95901.1"/>
    <property type="molecule type" value="Genomic_DNA"/>
</dbReference>
<evidence type="ECO:0000313" key="2">
    <source>
        <dbReference type="EMBL" id="GGJ95901.1"/>
    </source>
</evidence>
<dbReference type="PROSITE" id="PS51257">
    <property type="entry name" value="PROKAR_LIPOPROTEIN"/>
    <property type="match status" value="1"/>
</dbReference>
<accession>A0A8J3BC26</accession>
<dbReference type="RefSeq" id="WP_083462774.1">
    <property type="nucleotide sequence ID" value="NZ_BMOF01000009.1"/>
</dbReference>
<feature type="transmembrane region" description="Helical" evidence="1">
    <location>
        <begin position="392"/>
        <end position="409"/>
    </location>
</feature>
<organism evidence="2 3">
    <name type="scientific">Calditerricola satsumensis</name>
    <dbReference type="NCBI Taxonomy" id="373054"/>
    <lineage>
        <taxon>Bacteria</taxon>
        <taxon>Bacillati</taxon>
        <taxon>Bacillota</taxon>
        <taxon>Bacilli</taxon>
        <taxon>Bacillales</taxon>
        <taxon>Bacillaceae</taxon>
        <taxon>Calditerricola</taxon>
    </lineage>
</organism>
<feature type="transmembrane region" description="Helical" evidence="1">
    <location>
        <begin position="214"/>
        <end position="234"/>
    </location>
</feature>
<feature type="transmembrane region" description="Helical" evidence="1">
    <location>
        <begin position="330"/>
        <end position="357"/>
    </location>
</feature>
<feature type="transmembrane region" description="Helical" evidence="1">
    <location>
        <begin position="364"/>
        <end position="386"/>
    </location>
</feature>
<proteinExistence type="predicted"/>
<dbReference type="NCBIfam" id="TIGR04370">
    <property type="entry name" value="glyco_rpt_poly"/>
    <property type="match status" value="1"/>
</dbReference>
<keyword evidence="1" id="KW-0812">Transmembrane</keyword>
<keyword evidence="1" id="KW-1133">Transmembrane helix</keyword>
<keyword evidence="1" id="KW-0472">Membrane</keyword>
<gene>
    <name evidence="2" type="ORF">GCM10007043_07100</name>
</gene>
<name>A0A8J3BC26_9BACI</name>
<feature type="transmembrane region" description="Helical" evidence="1">
    <location>
        <begin position="7"/>
        <end position="27"/>
    </location>
</feature>
<protein>
    <recommendedName>
        <fullName evidence="4">Oligosaccharide repeat unit polymerase</fullName>
    </recommendedName>
</protein>
<keyword evidence="3" id="KW-1185">Reference proteome</keyword>
<evidence type="ECO:0000256" key="1">
    <source>
        <dbReference type="SAM" id="Phobius"/>
    </source>
</evidence>
<comment type="caution">
    <text evidence="2">The sequence shown here is derived from an EMBL/GenBank/DDBJ whole genome shotgun (WGS) entry which is preliminary data.</text>
</comment>
<feature type="transmembrane region" description="Helical" evidence="1">
    <location>
        <begin position="47"/>
        <end position="67"/>
    </location>
</feature>
<feature type="transmembrane region" description="Helical" evidence="1">
    <location>
        <begin position="190"/>
        <end position="207"/>
    </location>
</feature>
<feature type="transmembrane region" description="Helical" evidence="1">
    <location>
        <begin position="138"/>
        <end position="160"/>
    </location>
</feature>